<dbReference type="InterPro" id="IPR018535">
    <property type="entry name" value="DUF1996"/>
</dbReference>
<reference evidence="3" key="2">
    <citation type="submission" date="2020-09" db="EMBL/GenBank/DDBJ databases">
        <authorList>
            <person name="Sun Q."/>
            <person name="Zhou Y."/>
        </authorList>
    </citation>
    <scope>NUCLEOTIDE SEQUENCE</scope>
    <source>
        <strain evidence="3">CGMCC 4.5737</strain>
    </source>
</reference>
<dbReference type="RefSeq" id="WP_189058273.1">
    <property type="nucleotide sequence ID" value="NZ_BMMK01000013.1"/>
</dbReference>
<dbReference type="Pfam" id="PF09362">
    <property type="entry name" value="DUF1996"/>
    <property type="match status" value="1"/>
</dbReference>
<feature type="signal peptide" evidence="1">
    <location>
        <begin position="1"/>
        <end position="27"/>
    </location>
</feature>
<accession>A0A8J3CFF2</accession>
<dbReference type="EMBL" id="BMMK01000013">
    <property type="protein sequence ID" value="GGM57659.1"/>
    <property type="molecule type" value="Genomic_DNA"/>
</dbReference>
<protein>
    <recommendedName>
        <fullName evidence="2">DUF1996 domain-containing protein</fullName>
    </recommendedName>
</protein>
<dbReference type="Proteomes" id="UP000637578">
    <property type="component" value="Unassembled WGS sequence"/>
</dbReference>
<keyword evidence="4" id="KW-1185">Reference proteome</keyword>
<keyword evidence="1" id="KW-0732">Signal</keyword>
<sequence length="263" mass="28589">MHRLGRPAVVLALAALFATVTATGASATDDRSFDVTCSFSHEGPDDPIVYHGQPGASHHHMFFGNTSTNAYSTGESLYVNGDTTCDTPYDLSGYWTPDLRVDGRSVRPSYMVATYEARGKNDIEPFPFGLKMIAGDAHAHQPSDPAIVKWNCDGNETGGSSYQVPSCGWWQYTTLRYNFPDCWDGKNLDSPDHQSHMAHSRNGRCPSSHPREVPGVRMEYGYSGISNPGGVTLSSGDPKTAHADIFNAWDPLAFAGYVGLFLS</sequence>
<evidence type="ECO:0000313" key="4">
    <source>
        <dbReference type="Proteomes" id="UP000637578"/>
    </source>
</evidence>
<dbReference type="AlphaFoldDB" id="A0A8J3CFF2"/>
<evidence type="ECO:0000259" key="2">
    <source>
        <dbReference type="Pfam" id="PF09362"/>
    </source>
</evidence>
<comment type="caution">
    <text evidence="3">The sequence shown here is derived from an EMBL/GenBank/DDBJ whole genome shotgun (WGS) entry which is preliminary data.</text>
</comment>
<evidence type="ECO:0000313" key="3">
    <source>
        <dbReference type="EMBL" id="GGM57659.1"/>
    </source>
</evidence>
<dbReference type="PANTHER" id="PTHR43662">
    <property type="match status" value="1"/>
</dbReference>
<gene>
    <name evidence="3" type="ORF">GCM10012275_31080</name>
</gene>
<feature type="domain" description="DUF1996" evidence="2">
    <location>
        <begin position="46"/>
        <end position="249"/>
    </location>
</feature>
<feature type="chain" id="PRO_5035268296" description="DUF1996 domain-containing protein" evidence="1">
    <location>
        <begin position="28"/>
        <end position="263"/>
    </location>
</feature>
<reference evidence="3" key="1">
    <citation type="journal article" date="2014" name="Int. J. Syst. Evol. Microbiol.">
        <title>Complete genome sequence of Corynebacterium casei LMG S-19264T (=DSM 44701T), isolated from a smear-ripened cheese.</title>
        <authorList>
            <consortium name="US DOE Joint Genome Institute (JGI-PGF)"/>
            <person name="Walter F."/>
            <person name="Albersmeier A."/>
            <person name="Kalinowski J."/>
            <person name="Ruckert C."/>
        </authorList>
    </citation>
    <scope>NUCLEOTIDE SEQUENCE</scope>
    <source>
        <strain evidence="3">CGMCC 4.5737</strain>
    </source>
</reference>
<name>A0A8J3CFF2_9PSEU</name>
<dbReference type="PANTHER" id="PTHR43662:SF3">
    <property type="entry name" value="DOMAIN PROTEIN, PUTATIVE (AFU_ORTHOLOGUE AFUA_6G11970)-RELATED"/>
    <property type="match status" value="1"/>
</dbReference>
<proteinExistence type="predicted"/>
<organism evidence="3 4">
    <name type="scientific">Longimycelium tulufanense</name>
    <dbReference type="NCBI Taxonomy" id="907463"/>
    <lineage>
        <taxon>Bacteria</taxon>
        <taxon>Bacillati</taxon>
        <taxon>Actinomycetota</taxon>
        <taxon>Actinomycetes</taxon>
        <taxon>Pseudonocardiales</taxon>
        <taxon>Pseudonocardiaceae</taxon>
        <taxon>Longimycelium</taxon>
    </lineage>
</organism>
<evidence type="ECO:0000256" key="1">
    <source>
        <dbReference type="SAM" id="SignalP"/>
    </source>
</evidence>